<dbReference type="Pfam" id="PF00188">
    <property type="entry name" value="CAP"/>
    <property type="match status" value="1"/>
</dbReference>
<evidence type="ECO:0000313" key="5">
    <source>
        <dbReference type="Proteomes" id="UP001652628"/>
    </source>
</evidence>
<evidence type="ECO:0000256" key="2">
    <source>
        <dbReference type="ARBA" id="ARBA00022525"/>
    </source>
</evidence>
<name>A0AB39ZUG1_DROSZ</name>
<dbReference type="InterPro" id="IPR035940">
    <property type="entry name" value="CAP_sf"/>
</dbReference>
<sequence length="240" mass="27466">MYPYKIVVLLLAVFKLNCICLGDVVTAESVWKEHNRYRKMNDMPKLSLSKKLCKDCEDYAKHLATLNVPDQYLFEDIPDDDEDDFMDPVPKAKFKDHTDYILSDEKNIHYTENICEFKSQSCVSNWYSYGSGAYESEEPGEKESKKSLVDKYTALIWRSSKEMGVGIAPKNPAAKNGRKIMVVRYSPPGNVRGKYKENVPAPEVYDDTTVESTTTSKACGKKSYMFAVLLSFQTLTHWFP</sequence>
<evidence type="ECO:0000259" key="4">
    <source>
        <dbReference type="Pfam" id="PF00188"/>
    </source>
</evidence>
<evidence type="ECO:0000256" key="3">
    <source>
        <dbReference type="SAM" id="SignalP"/>
    </source>
</evidence>
<feature type="chain" id="PRO_5046805658" evidence="3">
    <location>
        <begin position="23"/>
        <end position="240"/>
    </location>
</feature>
<reference evidence="6" key="1">
    <citation type="submission" date="2025-08" db="UniProtKB">
        <authorList>
            <consortium name="RefSeq"/>
        </authorList>
    </citation>
    <scope>IDENTIFICATION</scope>
</reference>
<accession>A0AB39ZUG1</accession>
<keyword evidence="5" id="KW-1185">Reference proteome</keyword>
<evidence type="ECO:0000256" key="1">
    <source>
        <dbReference type="ARBA" id="ARBA00004613"/>
    </source>
</evidence>
<dbReference type="Proteomes" id="UP001652628">
    <property type="component" value="Chromosome 3"/>
</dbReference>
<feature type="domain" description="SCP" evidence="4">
    <location>
        <begin position="33"/>
        <end position="171"/>
    </location>
</feature>
<organism evidence="5 6">
    <name type="scientific">Drosophila suzukii</name>
    <name type="common">Spotted-wing drosophila fruit fly</name>
    <dbReference type="NCBI Taxonomy" id="28584"/>
    <lineage>
        <taxon>Eukaryota</taxon>
        <taxon>Metazoa</taxon>
        <taxon>Ecdysozoa</taxon>
        <taxon>Arthropoda</taxon>
        <taxon>Hexapoda</taxon>
        <taxon>Insecta</taxon>
        <taxon>Pterygota</taxon>
        <taxon>Neoptera</taxon>
        <taxon>Endopterygota</taxon>
        <taxon>Diptera</taxon>
        <taxon>Brachycera</taxon>
        <taxon>Muscomorpha</taxon>
        <taxon>Ephydroidea</taxon>
        <taxon>Drosophilidae</taxon>
        <taxon>Drosophila</taxon>
        <taxon>Sophophora</taxon>
    </lineage>
</organism>
<proteinExistence type="predicted"/>
<protein>
    <submittedName>
        <fullName evidence="6">Golgi-associated plant pathogenesis-related protein 1-like</fullName>
    </submittedName>
</protein>
<dbReference type="Gene3D" id="3.40.33.10">
    <property type="entry name" value="CAP"/>
    <property type="match status" value="1"/>
</dbReference>
<dbReference type="RefSeq" id="XP_016941803.4">
    <property type="nucleotide sequence ID" value="XM_017086314.4"/>
</dbReference>
<feature type="signal peptide" evidence="3">
    <location>
        <begin position="1"/>
        <end position="22"/>
    </location>
</feature>
<keyword evidence="3" id="KW-0732">Signal</keyword>
<comment type="subcellular location">
    <subcellularLocation>
        <location evidence="1">Secreted</location>
    </subcellularLocation>
</comment>
<evidence type="ECO:0000313" key="6">
    <source>
        <dbReference type="RefSeq" id="XP_016941803.4"/>
    </source>
</evidence>
<dbReference type="InterPro" id="IPR001283">
    <property type="entry name" value="CRISP-related"/>
</dbReference>
<dbReference type="AlphaFoldDB" id="A0AB39ZUG1"/>
<dbReference type="InterPro" id="IPR014044">
    <property type="entry name" value="CAP_dom"/>
</dbReference>
<dbReference type="GO" id="GO:0005576">
    <property type="term" value="C:extracellular region"/>
    <property type="evidence" value="ECO:0007669"/>
    <property type="project" value="UniProtKB-SubCell"/>
</dbReference>
<dbReference type="PANTHER" id="PTHR10334">
    <property type="entry name" value="CYSTEINE-RICH SECRETORY PROTEIN-RELATED"/>
    <property type="match status" value="1"/>
</dbReference>
<gene>
    <name evidence="6" type="primary">LOC108018740</name>
</gene>
<dbReference type="SUPFAM" id="SSF55797">
    <property type="entry name" value="PR-1-like"/>
    <property type="match status" value="1"/>
</dbReference>
<keyword evidence="2" id="KW-0964">Secreted</keyword>
<dbReference type="GeneID" id="108018740"/>